<dbReference type="Proteomes" id="UP001523262">
    <property type="component" value="Unassembled WGS sequence"/>
</dbReference>
<evidence type="ECO:0000256" key="2">
    <source>
        <dbReference type="ARBA" id="ARBA00022448"/>
    </source>
</evidence>
<keyword evidence="4 6" id="KW-1133">Transmembrane helix</keyword>
<protein>
    <submittedName>
        <fullName evidence="7">Amino acid permease</fullName>
    </submittedName>
</protein>
<comment type="subcellular location">
    <subcellularLocation>
        <location evidence="1">Membrane</location>
        <topology evidence="1">Multi-pass membrane protein</topology>
    </subcellularLocation>
</comment>
<feature type="transmembrane region" description="Helical" evidence="6">
    <location>
        <begin position="332"/>
        <end position="357"/>
    </location>
</feature>
<feature type="transmembrane region" description="Helical" evidence="6">
    <location>
        <begin position="378"/>
        <end position="395"/>
    </location>
</feature>
<keyword evidence="2" id="KW-0813">Transport</keyword>
<dbReference type="PANTHER" id="PTHR45649">
    <property type="entry name" value="AMINO-ACID PERMEASE BAT1"/>
    <property type="match status" value="1"/>
</dbReference>
<evidence type="ECO:0000256" key="6">
    <source>
        <dbReference type="SAM" id="Phobius"/>
    </source>
</evidence>
<feature type="transmembrane region" description="Helical" evidence="6">
    <location>
        <begin position="239"/>
        <end position="259"/>
    </location>
</feature>
<feature type="transmembrane region" description="Helical" evidence="6">
    <location>
        <begin position="85"/>
        <end position="106"/>
    </location>
</feature>
<keyword evidence="3 6" id="KW-0812">Transmembrane</keyword>
<evidence type="ECO:0000313" key="8">
    <source>
        <dbReference type="Proteomes" id="UP001523262"/>
    </source>
</evidence>
<dbReference type="Gene3D" id="1.20.1740.10">
    <property type="entry name" value="Amino acid/polyamine transporter I"/>
    <property type="match status" value="1"/>
</dbReference>
<gene>
    <name evidence="7" type="ORF">NDK43_24730</name>
</gene>
<dbReference type="PIRSF" id="PIRSF006060">
    <property type="entry name" value="AA_transporter"/>
    <property type="match status" value="1"/>
</dbReference>
<feature type="transmembrane region" description="Helical" evidence="6">
    <location>
        <begin position="401"/>
        <end position="425"/>
    </location>
</feature>
<accession>A0ABT0WH61</accession>
<feature type="transmembrane region" description="Helical" evidence="6">
    <location>
        <begin position="446"/>
        <end position="468"/>
    </location>
</feature>
<feature type="transmembrane region" description="Helical" evidence="6">
    <location>
        <begin position="280"/>
        <end position="304"/>
    </location>
</feature>
<sequence length="534" mass="57541">MVIGIILLIVTLAVMVGIFMKANQGIKKARAKGNTGDDLNSFGYKQELLRDMGGFSNFAVSFSVISILTGGVTLYGVGFSNGGPAIIGIGWVLVTLFCLFMSAALAELTSAIPTSGGVYHWASILGNRTTGWYSAILNTVGQVATLAGIDYGLAGFVGALIWDKPTTMEINLLCAGILLSHALLNHFGIHIVAKLNDASAIYHMVGVAVIVGALAFFAPSHHSISYLFDTTFSTQANSLHIPYGIAFLFGLLQAQWTITGYDASAHTSEETIDPRVRAPWGVYLSVVVSGIFGFLLLAMVTLSITNQAQVAAAPNAFLTAVQQGLGAKFGSYLSWGVSFAMWFCGLASTTSTSRMIYAFSRDNGLPLSKIWGKVSTKFRTPAPAIYLSVIIALMLGLQPGVYAAVTAISVMGLHTSYLLPIFYKLRAISRGVWTDADNGPWHLGKWSVPVNIIALLWIVFFDILFVLAPNDITFGSYTMHYATGKAFLVIMVLVVVLYYAFAKRAYKGPNLGTYAEVNIRLNRKEAQPDREEVV</sequence>
<keyword evidence="8" id="KW-1185">Reference proteome</keyword>
<evidence type="ECO:0000256" key="3">
    <source>
        <dbReference type="ARBA" id="ARBA00022692"/>
    </source>
</evidence>
<evidence type="ECO:0000256" key="1">
    <source>
        <dbReference type="ARBA" id="ARBA00004141"/>
    </source>
</evidence>
<feature type="transmembrane region" description="Helical" evidence="6">
    <location>
        <begin position="55"/>
        <end position="78"/>
    </location>
</feature>
<evidence type="ECO:0000256" key="5">
    <source>
        <dbReference type="ARBA" id="ARBA00023136"/>
    </source>
</evidence>
<name>A0ABT0WH61_9BACI</name>
<evidence type="ECO:0000313" key="7">
    <source>
        <dbReference type="EMBL" id="MCM2534955.1"/>
    </source>
</evidence>
<keyword evidence="5 6" id="KW-0472">Membrane</keyword>
<dbReference type="PANTHER" id="PTHR45649:SF26">
    <property type="entry name" value="OS04G0435100 PROTEIN"/>
    <property type="match status" value="1"/>
</dbReference>
<reference evidence="7 8" key="1">
    <citation type="submission" date="2022-06" db="EMBL/GenBank/DDBJ databases">
        <authorList>
            <person name="Jeon C.O."/>
        </authorList>
    </citation>
    <scope>NUCLEOTIDE SEQUENCE [LARGE SCALE GENOMIC DNA]</scope>
    <source>
        <strain evidence="7 8">KCTC 13943</strain>
    </source>
</reference>
<dbReference type="EMBL" id="JAMQCR010000002">
    <property type="protein sequence ID" value="MCM2534955.1"/>
    <property type="molecule type" value="Genomic_DNA"/>
</dbReference>
<feature type="transmembrane region" description="Helical" evidence="6">
    <location>
        <begin position="480"/>
        <end position="501"/>
    </location>
</feature>
<proteinExistence type="predicted"/>
<comment type="caution">
    <text evidence="7">The sequence shown here is derived from an EMBL/GenBank/DDBJ whole genome shotgun (WGS) entry which is preliminary data.</text>
</comment>
<organism evidence="7 8">
    <name type="scientific">Neobacillus pocheonensis</name>
    <dbReference type="NCBI Taxonomy" id="363869"/>
    <lineage>
        <taxon>Bacteria</taxon>
        <taxon>Bacillati</taxon>
        <taxon>Bacillota</taxon>
        <taxon>Bacilli</taxon>
        <taxon>Bacillales</taxon>
        <taxon>Bacillaceae</taxon>
        <taxon>Neobacillus</taxon>
    </lineage>
</organism>
<feature type="transmembrane region" description="Helical" evidence="6">
    <location>
        <begin position="200"/>
        <end position="219"/>
    </location>
</feature>
<dbReference type="Pfam" id="PF13520">
    <property type="entry name" value="AA_permease_2"/>
    <property type="match status" value="1"/>
</dbReference>
<dbReference type="InterPro" id="IPR002293">
    <property type="entry name" value="AA/rel_permease1"/>
</dbReference>
<evidence type="ECO:0000256" key="4">
    <source>
        <dbReference type="ARBA" id="ARBA00022989"/>
    </source>
</evidence>